<evidence type="ECO:0000259" key="1">
    <source>
        <dbReference type="Pfam" id="PF00903"/>
    </source>
</evidence>
<keyword evidence="3" id="KW-1185">Reference proteome</keyword>
<proteinExistence type="predicted"/>
<dbReference type="Proteomes" id="UP001291912">
    <property type="component" value="Unassembled WGS sequence"/>
</dbReference>
<feature type="domain" description="Glyoxalase/fosfomycin resistance/dioxygenase" evidence="1">
    <location>
        <begin position="14"/>
        <end position="123"/>
    </location>
</feature>
<dbReference type="InterPro" id="IPR029068">
    <property type="entry name" value="Glyas_Bleomycin-R_OHBP_Dase"/>
</dbReference>
<accession>A0ABU5N5J8</accession>
<dbReference type="EMBL" id="JAWJYN010000001">
    <property type="protein sequence ID" value="MDZ8161384.1"/>
    <property type="molecule type" value="Genomic_DNA"/>
</dbReference>
<dbReference type="RefSeq" id="WP_241747790.1">
    <property type="nucleotide sequence ID" value="NZ_BAAAPT010000001.1"/>
</dbReference>
<name>A0ABU5N5J8_9MICO</name>
<reference evidence="2 3" key="1">
    <citation type="submission" date="2023-10" db="EMBL/GenBank/DDBJ databases">
        <title>Microbacterium xanthum sp. nov., isolated from seaweed.</title>
        <authorList>
            <person name="Lee S.D."/>
        </authorList>
    </citation>
    <scope>NUCLEOTIDE SEQUENCE [LARGE SCALE GENOMIC DNA]</scope>
    <source>
        <strain evidence="2 3">KCTC 19124</strain>
    </source>
</reference>
<evidence type="ECO:0000313" key="3">
    <source>
        <dbReference type="Proteomes" id="UP001291912"/>
    </source>
</evidence>
<dbReference type="Gene3D" id="3.10.180.10">
    <property type="entry name" value="2,3-Dihydroxybiphenyl 1,2-Dioxygenase, domain 1"/>
    <property type="match status" value="1"/>
</dbReference>
<dbReference type="PANTHER" id="PTHR36503:SF1">
    <property type="entry name" value="BLR2520 PROTEIN"/>
    <property type="match status" value="1"/>
</dbReference>
<dbReference type="PANTHER" id="PTHR36503">
    <property type="entry name" value="BLR2520 PROTEIN"/>
    <property type="match status" value="1"/>
</dbReference>
<gene>
    <name evidence="2" type="ORF">R2Q92_05995</name>
</gene>
<comment type="caution">
    <text evidence="2">The sequence shown here is derived from an EMBL/GenBank/DDBJ whole genome shotgun (WGS) entry which is preliminary data.</text>
</comment>
<organism evidence="2 3">
    <name type="scientific">Microbacterium aquimaris</name>
    <dbReference type="NCBI Taxonomy" id="459816"/>
    <lineage>
        <taxon>Bacteria</taxon>
        <taxon>Bacillati</taxon>
        <taxon>Actinomycetota</taxon>
        <taxon>Actinomycetes</taxon>
        <taxon>Micrococcales</taxon>
        <taxon>Microbacteriaceae</taxon>
        <taxon>Microbacterium</taxon>
    </lineage>
</organism>
<dbReference type="Pfam" id="PF00903">
    <property type="entry name" value="Glyoxalase"/>
    <property type="match status" value="1"/>
</dbReference>
<dbReference type="CDD" id="cd06587">
    <property type="entry name" value="VOC"/>
    <property type="match status" value="1"/>
</dbReference>
<protein>
    <submittedName>
        <fullName evidence="2">VOC family protein</fullName>
    </submittedName>
</protein>
<dbReference type="InterPro" id="IPR004360">
    <property type="entry name" value="Glyas_Fos-R_dOase_dom"/>
</dbReference>
<evidence type="ECO:0000313" key="2">
    <source>
        <dbReference type="EMBL" id="MDZ8161384.1"/>
    </source>
</evidence>
<sequence>MSDDAHLDLGAFSLSLTVRDLAVSTAFYEQLGFEAFGGDTDAGWRMLRSGSTVIGLFQGMFDRNILTFTPGWSADGPTEGAFTDVRDLQRSLRERGVEVVDVADETGDGPASFTVVDPDGNPILVDQHVPRPDPGV</sequence>
<dbReference type="SUPFAM" id="SSF54593">
    <property type="entry name" value="Glyoxalase/Bleomycin resistance protein/Dihydroxybiphenyl dioxygenase"/>
    <property type="match status" value="1"/>
</dbReference>